<keyword evidence="2" id="KW-1185">Reference proteome</keyword>
<sequence>MKLPRPLCPSSMGASSSALTTRTAPLVHTGTGVSMSPCPVCYKQIRSFDTDVGSKQWNAGPNDGYITSILVARAMIWPWDAIRHPVLSAFRDLRSTVLHPACWRGIQRFSLFYVQDDCSLILLGPELLRRRLSWAVLRTFCRWAEPWS</sequence>
<name>A0A167MKN0_CALVF</name>
<evidence type="ECO:0000313" key="1">
    <source>
        <dbReference type="EMBL" id="KZO96818.1"/>
    </source>
</evidence>
<reference evidence="1 2" key="1">
    <citation type="journal article" date="2016" name="Mol. Biol. Evol.">
        <title>Comparative Genomics of Early-Diverging Mushroom-Forming Fungi Provides Insights into the Origins of Lignocellulose Decay Capabilities.</title>
        <authorList>
            <person name="Nagy L.G."/>
            <person name="Riley R."/>
            <person name="Tritt A."/>
            <person name="Adam C."/>
            <person name="Daum C."/>
            <person name="Floudas D."/>
            <person name="Sun H."/>
            <person name="Yadav J.S."/>
            <person name="Pangilinan J."/>
            <person name="Larsson K.H."/>
            <person name="Matsuura K."/>
            <person name="Barry K."/>
            <person name="Labutti K."/>
            <person name="Kuo R."/>
            <person name="Ohm R.A."/>
            <person name="Bhattacharya S.S."/>
            <person name="Shirouzu T."/>
            <person name="Yoshinaga Y."/>
            <person name="Martin F.M."/>
            <person name="Grigoriev I.V."/>
            <person name="Hibbett D.S."/>
        </authorList>
    </citation>
    <scope>NUCLEOTIDE SEQUENCE [LARGE SCALE GENOMIC DNA]</scope>
    <source>
        <strain evidence="1 2">TUFC12733</strain>
    </source>
</reference>
<accession>A0A167MKN0</accession>
<dbReference type="AlphaFoldDB" id="A0A167MKN0"/>
<proteinExistence type="predicted"/>
<protein>
    <submittedName>
        <fullName evidence="1">Uncharacterized protein</fullName>
    </submittedName>
</protein>
<organism evidence="1 2">
    <name type="scientific">Calocera viscosa (strain TUFC12733)</name>
    <dbReference type="NCBI Taxonomy" id="1330018"/>
    <lineage>
        <taxon>Eukaryota</taxon>
        <taxon>Fungi</taxon>
        <taxon>Dikarya</taxon>
        <taxon>Basidiomycota</taxon>
        <taxon>Agaricomycotina</taxon>
        <taxon>Dacrymycetes</taxon>
        <taxon>Dacrymycetales</taxon>
        <taxon>Dacrymycetaceae</taxon>
        <taxon>Calocera</taxon>
    </lineage>
</organism>
<gene>
    <name evidence="1" type="ORF">CALVIDRAFT_100137</name>
</gene>
<evidence type="ECO:0000313" key="2">
    <source>
        <dbReference type="Proteomes" id="UP000076738"/>
    </source>
</evidence>
<dbReference type="EMBL" id="KV417282">
    <property type="protein sequence ID" value="KZO96818.1"/>
    <property type="molecule type" value="Genomic_DNA"/>
</dbReference>
<dbReference type="Proteomes" id="UP000076738">
    <property type="component" value="Unassembled WGS sequence"/>
</dbReference>